<comment type="caution">
    <text evidence="2">The sequence shown here is derived from an EMBL/GenBank/DDBJ whole genome shotgun (WGS) entry which is preliminary data.</text>
</comment>
<gene>
    <name evidence="2" type="ORF">J5Y06_18870</name>
</gene>
<accession>A0A8J7R4N3</accession>
<dbReference type="Proteomes" id="UP000666240">
    <property type="component" value="Unassembled WGS sequence"/>
</dbReference>
<proteinExistence type="predicted"/>
<dbReference type="AlphaFoldDB" id="A0A8J7R4N3"/>
<organism evidence="2 3">
    <name type="scientific">Tianweitania sediminis</name>
    <dbReference type="NCBI Taxonomy" id="1502156"/>
    <lineage>
        <taxon>Bacteria</taxon>
        <taxon>Pseudomonadati</taxon>
        <taxon>Pseudomonadota</taxon>
        <taxon>Alphaproteobacteria</taxon>
        <taxon>Hyphomicrobiales</taxon>
        <taxon>Phyllobacteriaceae</taxon>
        <taxon>Tianweitania</taxon>
    </lineage>
</organism>
<keyword evidence="1" id="KW-0812">Transmembrane</keyword>
<evidence type="ECO:0000313" key="3">
    <source>
        <dbReference type="Proteomes" id="UP000666240"/>
    </source>
</evidence>
<evidence type="ECO:0000256" key="1">
    <source>
        <dbReference type="SAM" id="Phobius"/>
    </source>
</evidence>
<keyword evidence="3" id="KW-1185">Reference proteome</keyword>
<keyword evidence="1" id="KW-0472">Membrane</keyword>
<reference evidence="2" key="1">
    <citation type="submission" date="2021-03" db="EMBL/GenBank/DDBJ databases">
        <title>Genome sequencing and assembly of Tianweitania sediminis.</title>
        <authorList>
            <person name="Chhetri G."/>
        </authorList>
    </citation>
    <scope>NUCLEOTIDE SEQUENCE</scope>
    <source>
        <strain evidence="2">Z8</strain>
    </source>
</reference>
<dbReference type="EMBL" id="JAGIYY010000009">
    <property type="protein sequence ID" value="MBP0440716.1"/>
    <property type="molecule type" value="Genomic_DNA"/>
</dbReference>
<sequence>MERKTKPRWSPPLVWLLLFGLIVLVFFFGWQYSSPDQELLIVPSGAGGS</sequence>
<dbReference type="RefSeq" id="WP_209336750.1">
    <property type="nucleotide sequence ID" value="NZ_JAGIYY010000009.1"/>
</dbReference>
<keyword evidence="1" id="KW-1133">Transmembrane helix</keyword>
<feature type="transmembrane region" description="Helical" evidence="1">
    <location>
        <begin position="12"/>
        <end position="30"/>
    </location>
</feature>
<protein>
    <submittedName>
        <fullName evidence="2">Uncharacterized protein</fullName>
    </submittedName>
</protein>
<name>A0A8J7R4N3_9HYPH</name>
<evidence type="ECO:0000313" key="2">
    <source>
        <dbReference type="EMBL" id="MBP0440716.1"/>
    </source>
</evidence>